<comment type="catalytic activity">
    <reaction evidence="1">
        <text>Hydrolysis of alkylated DNA, releasing 3-methyladenine, 3-methylguanine, 7-methylguanine and 7-methyladenine.</text>
        <dbReference type="EC" id="3.2.2.21"/>
    </reaction>
</comment>
<dbReference type="InterPro" id="IPR003265">
    <property type="entry name" value="HhH-GPD_domain"/>
</dbReference>
<evidence type="ECO:0000256" key="4">
    <source>
        <dbReference type="ARBA" id="ARBA00023204"/>
    </source>
</evidence>
<dbReference type="GO" id="GO:0032993">
    <property type="term" value="C:protein-DNA complex"/>
    <property type="evidence" value="ECO:0007669"/>
    <property type="project" value="TreeGrafter"/>
</dbReference>
<dbReference type="Pfam" id="PF00730">
    <property type="entry name" value="HhH-GPD"/>
    <property type="match status" value="1"/>
</dbReference>
<dbReference type="GO" id="GO:0008725">
    <property type="term" value="F:DNA-3-methyladenine glycosylase activity"/>
    <property type="evidence" value="ECO:0007669"/>
    <property type="project" value="TreeGrafter"/>
</dbReference>
<dbReference type="GO" id="GO:0006307">
    <property type="term" value="P:DNA alkylation repair"/>
    <property type="evidence" value="ECO:0007669"/>
    <property type="project" value="TreeGrafter"/>
</dbReference>
<feature type="domain" description="HhH-GPD" evidence="5">
    <location>
        <begin position="49"/>
        <end position="205"/>
    </location>
</feature>
<gene>
    <name evidence="6" type="ORF">DEP91_04820</name>
</gene>
<protein>
    <recommendedName>
        <fullName evidence="2">DNA-3-methyladenine glycosylase II</fullName>
        <ecNumber evidence="2">3.2.2.21</ecNumber>
    </recommendedName>
</protein>
<evidence type="ECO:0000256" key="3">
    <source>
        <dbReference type="ARBA" id="ARBA00022763"/>
    </source>
</evidence>
<keyword evidence="3" id="KW-0227">DNA damage</keyword>
<dbReference type="InterPro" id="IPR051912">
    <property type="entry name" value="Alkylbase_DNA_Glycosylase/TA"/>
</dbReference>
<dbReference type="EC" id="3.2.2.21" evidence="2"/>
<dbReference type="Gene3D" id="1.10.1670.40">
    <property type="match status" value="1"/>
</dbReference>
<dbReference type="GO" id="GO:0006285">
    <property type="term" value="P:base-excision repair, AP site formation"/>
    <property type="evidence" value="ECO:0007669"/>
    <property type="project" value="TreeGrafter"/>
</dbReference>
<dbReference type="InterPro" id="IPR011257">
    <property type="entry name" value="DNA_glycosylase"/>
</dbReference>
<dbReference type="Gene3D" id="1.10.340.30">
    <property type="entry name" value="Hypothetical protein, domain 2"/>
    <property type="match status" value="1"/>
</dbReference>
<proteinExistence type="predicted"/>
<reference evidence="6 7" key="1">
    <citation type="journal article" date="2018" name="Nat. Biotechnol.">
        <title>A standardized bacterial taxonomy based on genome phylogeny substantially revises the tree of life.</title>
        <authorList>
            <person name="Parks D.H."/>
            <person name="Chuvochina M."/>
            <person name="Waite D.W."/>
            <person name="Rinke C."/>
            <person name="Skarshewski A."/>
            <person name="Chaumeil P.A."/>
            <person name="Hugenholtz P."/>
        </authorList>
    </citation>
    <scope>NUCLEOTIDE SEQUENCE [LARGE SCALE GENOMIC DNA]</scope>
    <source>
        <strain evidence="6">UBA9015</strain>
    </source>
</reference>
<evidence type="ECO:0000256" key="1">
    <source>
        <dbReference type="ARBA" id="ARBA00000086"/>
    </source>
</evidence>
<name>A0A3D0WBY0_9SPHN</name>
<dbReference type="AlphaFoldDB" id="A0A3D0WBY0"/>
<dbReference type="PANTHER" id="PTHR43003:SF5">
    <property type="entry name" value="DNA-3-METHYLADENINE GLYCOSYLASE"/>
    <property type="match status" value="1"/>
</dbReference>
<dbReference type="EMBL" id="DOYJ01000135">
    <property type="protein sequence ID" value="HCB75484.1"/>
    <property type="molecule type" value="Genomic_DNA"/>
</dbReference>
<dbReference type="PANTHER" id="PTHR43003">
    <property type="entry name" value="DNA-3-METHYLADENINE GLYCOSYLASE"/>
    <property type="match status" value="1"/>
</dbReference>
<evidence type="ECO:0000313" key="6">
    <source>
        <dbReference type="EMBL" id="HCB75484.1"/>
    </source>
</evidence>
<evidence type="ECO:0000259" key="5">
    <source>
        <dbReference type="SMART" id="SM00478"/>
    </source>
</evidence>
<evidence type="ECO:0000256" key="2">
    <source>
        <dbReference type="ARBA" id="ARBA00012000"/>
    </source>
</evidence>
<comment type="caution">
    <text evidence="6">The sequence shown here is derived from an EMBL/GenBank/DDBJ whole genome shotgun (WGS) entry which is preliminary data.</text>
</comment>
<accession>A0A3D0WBY0</accession>
<dbReference type="GO" id="GO:0032131">
    <property type="term" value="F:alkylated DNA binding"/>
    <property type="evidence" value="ECO:0007669"/>
    <property type="project" value="TreeGrafter"/>
</dbReference>
<dbReference type="SMART" id="SM00478">
    <property type="entry name" value="ENDO3c"/>
    <property type="match status" value="1"/>
</dbReference>
<dbReference type="GO" id="GO:0005737">
    <property type="term" value="C:cytoplasm"/>
    <property type="evidence" value="ECO:0007669"/>
    <property type="project" value="TreeGrafter"/>
</dbReference>
<organism evidence="6 7">
    <name type="scientific">Sphingomonas bacterium</name>
    <dbReference type="NCBI Taxonomy" id="1895847"/>
    <lineage>
        <taxon>Bacteria</taxon>
        <taxon>Pseudomonadati</taxon>
        <taxon>Pseudomonadota</taxon>
        <taxon>Alphaproteobacteria</taxon>
        <taxon>Sphingomonadales</taxon>
        <taxon>Sphingomonadaceae</taxon>
        <taxon>Sphingomonas</taxon>
    </lineage>
</organism>
<sequence length="208" mass="22479">MGLSADQLREALDALSAREPAIAAAVARVGYPEPRIRDRGVATLLRTIVGQQVSYQSADAVWRRLEEALGGDATNTAAWIAASDETLRGAGLSRQKLGYARSLAGLVESGELDLANLPADDEAAIAELVKVKGIGRWSAEIYLLFAEGRPDIWPAGDLAVQIEVGRLMGLPDRPSENVTREIAEAWRPHRGAAAIFTWHHYRSDMGVI</sequence>
<dbReference type="Proteomes" id="UP000262699">
    <property type="component" value="Unassembled WGS sequence"/>
</dbReference>
<keyword evidence="4" id="KW-0234">DNA repair</keyword>
<dbReference type="SUPFAM" id="SSF48150">
    <property type="entry name" value="DNA-glycosylase"/>
    <property type="match status" value="1"/>
</dbReference>
<evidence type="ECO:0000313" key="7">
    <source>
        <dbReference type="Proteomes" id="UP000262699"/>
    </source>
</evidence>
<dbReference type="CDD" id="cd00056">
    <property type="entry name" value="ENDO3c"/>
    <property type="match status" value="1"/>
</dbReference>
<dbReference type="GO" id="GO:0043916">
    <property type="term" value="F:DNA-7-methylguanine glycosylase activity"/>
    <property type="evidence" value="ECO:0007669"/>
    <property type="project" value="TreeGrafter"/>
</dbReference>